<feature type="coiled-coil region" evidence="1">
    <location>
        <begin position="529"/>
        <end position="855"/>
    </location>
</feature>
<dbReference type="Proteomes" id="UP000005408">
    <property type="component" value="Unassembled WGS sequence"/>
</dbReference>
<proteinExistence type="predicted"/>
<evidence type="ECO:0000256" key="2">
    <source>
        <dbReference type="SAM" id="MobiDB-lite"/>
    </source>
</evidence>
<evidence type="ECO:0000259" key="3">
    <source>
        <dbReference type="Pfam" id="PF16026"/>
    </source>
</evidence>
<feature type="coiled-coil region" evidence="1">
    <location>
        <begin position="208"/>
        <end position="495"/>
    </location>
</feature>
<feature type="compositionally biased region" description="Polar residues" evidence="2">
    <location>
        <begin position="67"/>
        <end position="79"/>
    </location>
</feature>
<organism evidence="4 5">
    <name type="scientific">Magallana gigas</name>
    <name type="common">Pacific oyster</name>
    <name type="synonym">Crassostrea gigas</name>
    <dbReference type="NCBI Taxonomy" id="29159"/>
    <lineage>
        <taxon>Eukaryota</taxon>
        <taxon>Metazoa</taxon>
        <taxon>Spiralia</taxon>
        <taxon>Lophotrochozoa</taxon>
        <taxon>Mollusca</taxon>
        <taxon>Bivalvia</taxon>
        <taxon>Autobranchia</taxon>
        <taxon>Pteriomorphia</taxon>
        <taxon>Ostreida</taxon>
        <taxon>Ostreoidea</taxon>
        <taxon>Ostreidae</taxon>
        <taxon>Magallana</taxon>
    </lineage>
</organism>
<feature type="region of interest" description="Disordered" evidence="2">
    <location>
        <begin position="1"/>
        <end position="40"/>
    </location>
</feature>
<dbReference type="EnsemblMetazoa" id="G25807.1">
    <property type="protein sequence ID" value="G25807.1:cds"/>
    <property type="gene ID" value="G25807"/>
</dbReference>
<feature type="region of interest" description="Disordered" evidence="2">
    <location>
        <begin position="53"/>
        <end position="112"/>
    </location>
</feature>
<reference evidence="4" key="1">
    <citation type="submission" date="2022-08" db="UniProtKB">
        <authorList>
            <consortium name="EnsemblMetazoa"/>
        </authorList>
    </citation>
    <scope>IDENTIFICATION</scope>
    <source>
        <strain evidence="4">05x7-T-G4-1.051#20</strain>
    </source>
</reference>
<name>A0A8W8KYJ7_MAGGI</name>
<evidence type="ECO:0000313" key="4">
    <source>
        <dbReference type="EnsemblMetazoa" id="G25807.1:cds"/>
    </source>
</evidence>
<keyword evidence="1" id="KW-0175">Coiled coil</keyword>
<dbReference type="Pfam" id="PF16026">
    <property type="entry name" value="MIEAP"/>
    <property type="match status" value="1"/>
</dbReference>
<feature type="compositionally biased region" description="Polar residues" evidence="2">
    <location>
        <begin position="23"/>
        <end position="39"/>
    </location>
</feature>
<feature type="compositionally biased region" description="Basic and acidic residues" evidence="2">
    <location>
        <begin position="1"/>
        <end position="19"/>
    </location>
</feature>
<evidence type="ECO:0000256" key="1">
    <source>
        <dbReference type="SAM" id="Coils"/>
    </source>
</evidence>
<dbReference type="InterPro" id="IPR031981">
    <property type="entry name" value="MIEAP_C"/>
</dbReference>
<sequence>MGSERKKYFDIKLQYERRGSAVSRPTSENGRNVNSTLSQHSEEMADMIDYGITSQPARKENIKKNTKSQTRTCHNVRNRQTARESSKNSKNARRPRSGGAKSPERKVTRGISINVNQQTVEMRRRVLDLEKEVDLLRGENVSLRKQLTMPHPVKRLTDETIHSRIQSGMKKEKKLFEILLSDNERKFHELESKHRYLMEDKDTLQSRIRIFEKEIENHISTLQQTRKELFAVSENNKVIAEENRLLTKENHALKSRMQKLEAKSTESSEHELILRQHIREEYEKKLRVLEKEILATISKGDKKKDMHRAKGKQDLDIVTEHYQAVIKNLQADREKVQRERDAAILRVHQYKEKWSDKCKRDEIKHRGKIQVLERQVREMEMERGFLEEEKHSLEERVGKLLEKKEQEADTLMQIGDVLRKHDNDLEKQVQELHREKQELDKDKEILQEQISLHEKSRESMQLQLKTTREVLENRISELYLKNERLQTENAELKRCTDAKKGDWIRTISDIMGYEKASKSEKETQFQNMIETFQNEKKELDGELNFLRERLKNIEEEKETALTSKEAASKSQKEELERYQKELKSLGEEKNMLIKRFKEIERKKEDMKNELETSKQQMKTEFEEMMDKLRDENSVLRQEKESLQAKVDELQYTLTVKDIDDEENTQSDIANFQKTIEDLQEQVTKERQRFHEKEEKWKIFNEAQSEKEEALNIRNASLERTVQKYLREIDTLKNRILDHEQGIGHYQNQIEHILQEKALIHKQLKEYQNKKETAANDEMVLHIQTESKKLREIEEQLERENQDLKSEKLTWEVEKKNLEERIRSMENQLKLKESKVTSLTQEKAQLLKQNEAIQSRYRGRESTEKMNGDVSTVIHGSGIDVMDLGQRFSDLYEKEFLESLRSLGSDLELCLDERDAIEILLNILQTIIKDCERLAEEQLDDLQMVMGMDVESEENLTKIRHIRNFMAVDCLSNITKKIQQGTLKKSFAEYLEHCKNFVEKAIALCWLIKNLEEPIRLDFSVNHGDPINELKYHCYSESGKEIDYMVWPVVLLKGEVLQKGVVQAS</sequence>
<evidence type="ECO:0000313" key="5">
    <source>
        <dbReference type="Proteomes" id="UP000005408"/>
    </source>
</evidence>
<keyword evidence="5" id="KW-1185">Reference proteome</keyword>
<accession>A0A8W8KYJ7</accession>
<dbReference type="AlphaFoldDB" id="A0A8W8KYJ7"/>
<protein>
    <recommendedName>
        <fullName evidence="3">Mitochondria-eating protein C-terminal domain-containing protein</fullName>
    </recommendedName>
</protein>
<feature type="domain" description="Mitochondria-eating protein C-terminal" evidence="3">
    <location>
        <begin position="883"/>
        <end position="1062"/>
    </location>
</feature>